<dbReference type="EMBL" id="BK059105">
    <property type="protein sequence ID" value="DAE31103.1"/>
    <property type="molecule type" value="Genomic_DNA"/>
</dbReference>
<protein>
    <submittedName>
        <fullName evidence="1">Uncharacterized protein</fullName>
    </submittedName>
</protein>
<name>A0A8S5RIA5_9VIRU</name>
<sequence>MNFKDFKDFKKDVESAFNAMIADNLFVVNVDKDLLWMSYLLSFEDETIRQDHNCNACKSFIRHYGKVVAIDPQTYKVKTFWDDVHTPGYEKTASDLAKLVKEAGIGDIFIQDVNEFHGCDHNVQLLPDGTTRTWTHLYVTIPNKFKFNKRVHHFDSAAGYRGDVRARAGVFERSLSELKLSAVETVIELIEDNNLYRGEEFLKTLQEFRRTMLEADNLSPEVRTNYCWFNFKSPIAKIRNTAMGTLLIDLSNGVDLERAVKSYENIMAPSNYKRPTALITKKQIEAAQKKVEELGLTDALPRRHARVEDISVNDVLFVNRDTRARMKGGIFDSLKETSTVNPKEYTKATEISISEFVTNVLPHSKDVQILVENKHIPNFVTLTAPENPDAGQLFKWKNNFAWVYNGSMADSFKEKVKAAGGNVNGFLRCSLHWFNYDDLDLHVTEPGGNEIYYGYKRGLTGGTLDVDMNAGSGKTRDAVENIIWTDQSKLRAGQYVVRVHNFCKREHIDFGFEVEIEINGELHKFNYDKMVPDREYITVATIKVDSIGNITLSPVIAEGATSYKSMNEWGIDTMRFQTVSCIMYSPNYWEGNEIGNKHLFFMIDGCKNPDPVRGFFNEYLRPDLEKDHKRVFEAIGSRAKAEYNDNQLSGLGFSSTSHDEVVVKVDNKPFKIKF</sequence>
<proteinExistence type="predicted"/>
<evidence type="ECO:0000313" key="1">
    <source>
        <dbReference type="EMBL" id="DAE31103.1"/>
    </source>
</evidence>
<accession>A0A8S5RIA5</accession>
<reference evidence="1" key="1">
    <citation type="journal article" date="2021" name="Proc. Natl. Acad. Sci. U.S.A.">
        <title>A Catalog of Tens of Thousands of Viruses from Human Metagenomes Reveals Hidden Associations with Chronic Diseases.</title>
        <authorList>
            <person name="Tisza M.J."/>
            <person name="Buck C.B."/>
        </authorList>
    </citation>
    <scope>NUCLEOTIDE SEQUENCE</scope>
    <source>
        <strain evidence="1">CtML55</strain>
    </source>
</reference>
<organism evidence="1">
    <name type="scientific">virus sp. ctML55</name>
    <dbReference type="NCBI Taxonomy" id="2827627"/>
    <lineage>
        <taxon>Viruses</taxon>
    </lineage>
</organism>